<evidence type="ECO:0000313" key="2">
    <source>
        <dbReference type="EMBL" id="KAE9624491.1"/>
    </source>
</evidence>
<feature type="domain" description="Baseplate J-like central" evidence="1">
    <location>
        <begin position="184"/>
        <end position="238"/>
    </location>
</feature>
<proteinExistence type="predicted"/>
<reference evidence="2 3" key="1">
    <citation type="submission" date="2019-12" db="EMBL/GenBank/DDBJ databases">
        <authorList>
            <person name="Zhang Y.-J."/>
        </authorList>
    </citation>
    <scope>NUCLEOTIDE SEQUENCE [LARGE SCALE GENOMIC DNA]</scope>
    <source>
        <strain evidence="2 3">H18S-6</strain>
    </source>
</reference>
<organism evidence="2 3">
    <name type="scientific">Parasedimentitalea maritima</name>
    <dbReference type="NCBI Taxonomy" id="2578117"/>
    <lineage>
        <taxon>Bacteria</taxon>
        <taxon>Pseudomonadati</taxon>
        <taxon>Pseudomonadota</taxon>
        <taxon>Alphaproteobacteria</taxon>
        <taxon>Rhodobacterales</taxon>
        <taxon>Paracoccaceae</taxon>
        <taxon>Parasedimentitalea</taxon>
    </lineage>
</organism>
<dbReference type="Proteomes" id="UP000441586">
    <property type="component" value="Unassembled WGS sequence"/>
</dbReference>
<dbReference type="PIRSF" id="PIRSF020481">
    <property type="entry name" value="BAP"/>
    <property type="match status" value="1"/>
</dbReference>
<dbReference type="RefSeq" id="WP_158981850.1">
    <property type="nucleotide sequence ID" value="NZ_WSFO01000029.1"/>
</dbReference>
<dbReference type="Pfam" id="PF26078">
    <property type="entry name" value="Baseplate_J_M"/>
    <property type="match status" value="1"/>
</dbReference>
<accession>A0A6A4R9S3</accession>
<dbReference type="InterPro" id="IPR014507">
    <property type="entry name" value="Baseplate_assembly_J_pred"/>
</dbReference>
<evidence type="ECO:0000259" key="1">
    <source>
        <dbReference type="Pfam" id="PF26078"/>
    </source>
</evidence>
<name>A0A6A4R9S3_9RHOB</name>
<gene>
    <name evidence="2" type="ORF">GP644_23345</name>
</gene>
<dbReference type="EMBL" id="WSFO01000029">
    <property type="protein sequence ID" value="KAE9624491.1"/>
    <property type="molecule type" value="Genomic_DNA"/>
</dbReference>
<comment type="caution">
    <text evidence="2">The sequence shown here is derived from an EMBL/GenBank/DDBJ whole genome shotgun (WGS) entry which is preliminary data.</text>
</comment>
<dbReference type="AlphaFoldDB" id="A0A6A4R9S3"/>
<sequence>MLIPGQNKLAEPEIVEVPRFETLLEQFKQTAVDYIAQGDAELATRVAETLESESEVFTKLVEASVVMLQAERRYKNAQIKQMLAWWAEGSNLDARVADLGLERQTISEGDPNAFPPVPAEMEEDERLRLRYFLAPHAPAAGSRLHYRAEGLTLSDRAKVTVEAPSEGEVVIRYLFEPDSWAAQVKDVKARRTQPGEVTVAVLGREGDGTPSAELLDAERAHFDRDDVRPETDEVIVKAATILPYQIRAVAYIYPGPDSVLTEDAAIDRLQAYADEQHALGGSVEPSWIYHHLHESGAVKIDLLEPLAAISADWDEAPYCSAIEIEVLTL</sequence>
<evidence type="ECO:0000313" key="3">
    <source>
        <dbReference type="Proteomes" id="UP000441586"/>
    </source>
</evidence>
<protein>
    <recommendedName>
        <fullName evidence="1">Baseplate J-like central domain-containing protein</fullName>
    </recommendedName>
</protein>
<dbReference type="InterPro" id="IPR058531">
    <property type="entry name" value="Baseplate_J_M"/>
</dbReference>